<keyword evidence="7 8" id="KW-0472">Membrane</keyword>
<organism evidence="9 10">
    <name type="scientific">Flammeovirga kamogawensis</name>
    <dbReference type="NCBI Taxonomy" id="373891"/>
    <lineage>
        <taxon>Bacteria</taxon>
        <taxon>Pseudomonadati</taxon>
        <taxon>Bacteroidota</taxon>
        <taxon>Cytophagia</taxon>
        <taxon>Cytophagales</taxon>
        <taxon>Flammeovirgaceae</taxon>
        <taxon>Flammeovirga</taxon>
    </lineage>
</organism>
<protein>
    <submittedName>
        <fullName evidence="9">Xylosidase</fullName>
    </submittedName>
</protein>
<comment type="subcellular location">
    <subcellularLocation>
        <location evidence="1">Golgi apparatus membrane</location>
        <topology evidence="1">Single-pass type II membrane protein</topology>
    </subcellularLocation>
</comment>
<proteinExistence type="predicted"/>
<reference evidence="9 10" key="1">
    <citation type="submission" date="2021-05" db="EMBL/GenBank/DDBJ databases">
        <title>Comparative genomic studies on the polysaccharide-degrading batcterial strains of the Flammeovirga genus.</title>
        <authorList>
            <person name="Zewei F."/>
            <person name="Zheng Z."/>
            <person name="Yu L."/>
            <person name="Ruyue G."/>
            <person name="Yanhong M."/>
            <person name="Yuanyuan C."/>
            <person name="Jingyan G."/>
            <person name="Wenjun H."/>
        </authorList>
    </citation>
    <scope>NUCLEOTIDE SEQUENCE [LARGE SCALE GENOMIC DNA]</scope>
    <source>
        <strain evidence="9 10">YS10</strain>
    </source>
</reference>
<keyword evidence="6" id="KW-0333">Golgi apparatus</keyword>
<evidence type="ECO:0000256" key="1">
    <source>
        <dbReference type="ARBA" id="ARBA00004323"/>
    </source>
</evidence>
<evidence type="ECO:0000256" key="7">
    <source>
        <dbReference type="ARBA" id="ARBA00023136"/>
    </source>
</evidence>
<evidence type="ECO:0000256" key="4">
    <source>
        <dbReference type="ARBA" id="ARBA00022968"/>
    </source>
</evidence>
<evidence type="ECO:0000256" key="8">
    <source>
        <dbReference type="SAM" id="Phobius"/>
    </source>
</evidence>
<sequence>MKLYKFYALLVIGLTGLVLLFSFNKKKKEKINYPSYKGLVMCGYQGWFRAPGDGGYRGWGHFGKGTAFDSEHITIDMWPEMSEYKMQYPTSFINEDGAKAKIFSSLDASTTDLHFKWMKEYGIDGVFMQRFYQNTKHEKKRGELTEILSNAFDAANKYNRAIAVMYDLSGLKKQESCYETLVKDWKALIDEFQFYNGKNKKNYLHHNGKPLVSIWGLGFIDRSYSIQSSEIEKFIDFLKNDPKYGGFSVMIGVPTHFRKLNNDCLPDPALHDIIKKVDVVQPWLVGRFKMKQLDNDVYSKQISQDVAWCKKNGVDYVPTVYPGFTWYNLQRMNGVNADERNPSLNAIPRAKGEFLNKQIDIALNKGSEMLYVAMFDEIDEGTAIMKVTNTPPVNGTFVDYEGLPSDHYLKIVGQAGKRLKTQNQ</sequence>
<evidence type="ECO:0000313" key="10">
    <source>
        <dbReference type="Proteomes" id="UP000682802"/>
    </source>
</evidence>
<dbReference type="PANTHER" id="PTHR13572:SF4">
    <property type="entry name" value="RE57134P"/>
    <property type="match status" value="1"/>
</dbReference>
<feature type="transmembrane region" description="Helical" evidence="8">
    <location>
        <begin position="6"/>
        <end position="23"/>
    </location>
</feature>
<keyword evidence="5 8" id="KW-1133">Transmembrane helix</keyword>
<dbReference type="RefSeq" id="WP_184679454.1">
    <property type="nucleotide sequence ID" value="NZ_CP076129.1"/>
</dbReference>
<evidence type="ECO:0000256" key="3">
    <source>
        <dbReference type="ARBA" id="ARBA00022801"/>
    </source>
</evidence>
<name>A0ABX8H4H5_9BACT</name>
<keyword evidence="3" id="KW-0378">Hydrolase</keyword>
<evidence type="ECO:0000256" key="2">
    <source>
        <dbReference type="ARBA" id="ARBA00022692"/>
    </source>
</evidence>
<gene>
    <name evidence="9" type="ORF">KM029_21380</name>
</gene>
<dbReference type="CDD" id="cd11576">
    <property type="entry name" value="GH99_GH71_like_2"/>
    <property type="match status" value="1"/>
</dbReference>
<keyword evidence="4" id="KW-0735">Signal-anchor</keyword>
<keyword evidence="2 8" id="KW-0812">Transmembrane</keyword>
<dbReference type="PANTHER" id="PTHR13572">
    <property type="entry name" value="ENDO-ALPHA-1,2-MANNOSIDASE"/>
    <property type="match status" value="1"/>
</dbReference>
<dbReference type="InterPro" id="IPR026071">
    <property type="entry name" value="Glyco_Hydrolase_99"/>
</dbReference>
<evidence type="ECO:0000313" key="9">
    <source>
        <dbReference type="EMBL" id="QWG10237.1"/>
    </source>
</evidence>
<dbReference type="EMBL" id="CP076129">
    <property type="protein sequence ID" value="QWG10237.1"/>
    <property type="molecule type" value="Genomic_DNA"/>
</dbReference>
<evidence type="ECO:0000256" key="5">
    <source>
        <dbReference type="ARBA" id="ARBA00022989"/>
    </source>
</evidence>
<evidence type="ECO:0000256" key="6">
    <source>
        <dbReference type="ARBA" id="ARBA00023034"/>
    </source>
</evidence>
<keyword evidence="10" id="KW-1185">Reference proteome</keyword>
<accession>A0ABX8H4H5</accession>
<dbReference type="Gene3D" id="3.20.20.80">
    <property type="entry name" value="Glycosidases"/>
    <property type="match status" value="1"/>
</dbReference>
<dbReference type="Proteomes" id="UP000682802">
    <property type="component" value="Chromosome 2"/>
</dbReference>